<evidence type="ECO:0000313" key="1">
    <source>
        <dbReference type="EMBL" id="QHU02466.1"/>
    </source>
</evidence>
<organism evidence="1">
    <name type="scientific">viral metagenome</name>
    <dbReference type="NCBI Taxonomy" id="1070528"/>
    <lineage>
        <taxon>unclassified sequences</taxon>
        <taxon>metagenomes</taxon>
        <taxon>organismal metagenomes</taxon>
    </lineage>
</organism>
<reference evidence="1" key="1">
    <citation type="journal article" date="2020" name="Nature">
        <title>Giant virus diversity and host interactions through global metagenomics.</title>
        <authorList>
            <person name="Schulz F."/>
            <person name="Roux S."/>
            <person name="Paez-Espino D."/>
            <person name="Jungbluth S."/>
            <person name="Walsh D.A."/>
            <person name="Denef V.J."/>
            <person name="McMahon K.D."/>
            <person name="Konstantinidis K.T."/>
            <person name="Eloe-Fadrosh E.A."/>
            <person name="Kyrpides N.C."/>
            <person name="Woyke T."/>
        </authorList>
    </citation>
    <scope>NUCLEOTIDE SEQUENCE</scope>
    <source>
        <strain evidence="1">GVMAG-M-3300025880-75</strain>
    </source>
</reference>
<accession>A0A6C0JCK4</accession>
<dbReference type="EMBL" id="MN740358">
    <property type="protein sequence ID" value="QHU02466.1"/>
    <property type="molecule type" value="Genomic_DNA"/>
</dbReference>
<dbReference type="AlphaFoldDB" id="A0A6C0JCK4"/>
<evidence type="ECO:0008006" key="2">
    <source>
        <dbReference type="Google" id="ProtNLM"/>
    </source>
</evidence>
<proteinExistence type="predicted"/>
<protein>
    <recommendedName>
        <fullName evidence="2">C2H2-type domain-containing protein</fullName>
    </recommendedName>
</protein>
<sequence>MLTEKSSKVVKKFYCETCDYNCCRKYDFDKHLSTRKHKMLINANISIPESDKIHFCECGKSYKQMPSLSRHKKTCTFINEETENNNGVNNEKLVEKLLEDNAEMRSLIKEIIPKIGNSTNNSNNNTNCNNKFNMNFFLNETCKDAMPLLEFINNLKLSVEDLDNTGKEGLVKGLTDIITKGLNELDITKRPIHCSDIKRETLYIKDEDKWIKDDKDKSMVSHAIRKVKRDADKFFPKWLEQHPNCWEQESPHHEQYMTMVTNRFGKGEENFQEKNTKKVIKNIAKEVIVDKENE</sequence>
<name>A0A6C0JCK4_9ZZZZ</name>